<dbReference type="AlphaFoldDB" id="A0A9D2AUV1"/>
<proteinExistence type="predicted"/>
<organism evidence="2 3">
    <name type="scientific">Candidatus Borkfalkia faecavium</name>
    <dbReference type="NCBI Taxonomy" id="2838508"/>
    <lineage>
        <taxon>Bacteria</taxon>
        <taxon>Bacillati</taxon>
        <taxon>Bacillota</taxon>
        <taxon>Clostridia</taxon>
        <taxon>Christensenellales</taxon>
        <taxon>Christensenellaceae</taxon>
        <taxon>Candidatus Borkfalkia</taxon>
    </lineage>
</organism>
<evidence type="ECO:0000313" key="2">
    <source>
        <dbReference type="EMBL" id="HIX49961.1"/>
    </source>
</evidence>
<evidence type="ECO:0000313" key="3">
    <source>
        <dbReference type="Proteomes" id="UP000886847"/>
    </source>
</evidence>
<dbReference type="Proteomes" id="UP000886847">
    <property type="component" value="Unassembled WGS sequence"/>
</dbReference>
<feature type="transmembrane region" description="Helical" evidence="1">
    <location>
        <begin position="24"/>
        <end position="47"/>
    </location>
</feature>
<protein>
    <submittedName>
        <fullName evidence="2">Uncharacterized protein</fullName>
    </submittedName>
</protein>
<keyword evidence="1" id="KW-0472">Membrane</keyword>
<keyword evidence="1" id="KW-0812">Transmembrane</keyword>
<reference evidence="2" key="1">
    <citation type="journal article" date="2021" name="PeerJ">
        <title>Extensive microbial diversity within the chicken gut microbiome revealed by metagenomics and culture.</title>
        <authorList>
            <person name="Gilroy R."/>
            <person name="Ravi A."/>
            <person name="Getino M."/>
            <person name="Pursley I."/>
            <person name="Horton D.L."/>
            <person name="Alikhan N.F."/>
            <person name="Baker D."/>
            <person name="Gharbi K."/>
            <person name="Hall N."/>
            <person name="Watson M."/>
            <person name="Adriaenssens E.M."/>
            <person name="Foster-Nyarko E."/>
            <person name="Jarju S."/>
            <person name="Secka A."/>
            <person name="Antonio M."/>
            <person name="Oren A."/>
            <person name="Chaudhuri R.R."/>
            <person name="La Ragione R."/>
            <person name="Hildebrand F."/>
            <person name="Pallen M.J."/>
        </authorList>
    </citation>
    <scope>NUCLEOTIDE SEQUENCE</scope>
    <source>
        <strain evidence="2">2189</strain>
    </source>
</reference>
<keyword evidence="1" id="KW-1133">Transmembrane helix</keyword>
<gene>
    <name evidence="2" type="ORF">H9851_01600</name>
</gene>
<comment type="caution">
    <text evidence="2">The sequence shown here is derived from an EMBL/GenBank/DDBJ whole genome shotgun (WGS) entry which is preliminary data.</text>
</comment>
<reference evidence="2" key="2">
    <citation type="submission" date="2021-04" db="EMBL/GenBank/DDBJ databases">
        <authorList>
            <person name="Gilroy R."/>
        </authorList>
    </citation>
    <scope>NUCLEOTIDE SEQUENCE</scope>
    <source>
        <strain evidence="2">2189</strain>
    </source>
</reference>
<evidence type="ECO:0000256" key="1">
    <source>
        <dbReference type="SAM" id="Phobius"/>
    </source>
</evidence>
<name>A0A9D2AUV1_9FIRM</name>
<dbReference type="EMBL" id="DXEW01000005">
    <property type="protein sequence ID" value="HIX49961.1"/>
    <property type="molecule type" value="Genomic_DNA"/>
</dbReference>
<accession>A0A9D2AUV1</accession>
<sequence length="179" mass="20022">MIEYLLTAAAEAGQDAPAEAADPLFYIIQYAVYFAIIVVGLIVLWLLHKKTKLPTHAALRAQMNAAAQSLEQYIKDTQEQAAGKYRLFRRANKLQAKCNKLYYYATMLAEKERDSSMGSMALILDEARDGVSAYRYSALEDEADIRHLYASLGKLREALAALDSIAERDRALLAKKAEK</sequence>